<evidence type="ECO:0000256" key="1">
    <source>
        <dbReference type="SAM" id="MobiDB-lite"/>
    </source>
</evidence>
<reference evidence="3" key="1">
    <citation type="journal article" date="2013" name="G3 (Bethesda)">
        <title>Comparative genomics of a plant-pathogenic fungus, Pyrenophora tritici-repentis, reveals transduplication and the impact of repeat elements on pathogenicity and population divergence.</title>
        <authorList>
            <person name="Manning V.A."/>
            <person name="Pandelova I."/>
            <person name="Dhillon B."/>
            <person name="Wilhelm L.J."/>
            <person name="Goodwin S.B."/>
            <person name="Berlin A.M."/>
            <person name="Figueroa M."/>
            <person name="Freitag M."/>
            <person name="Hane J.K."/>
            <person name="Henrissat B."/>
            <person name="Holman W.H."/>
            <person name="Kodira C.D."/>
            <person name="Martin J."/>
            <person name="Oliver R.P."/>
            <person name="Robbertse B."/>
            <person name="Schackwitz W."/>
            <person name="Schwartz D.C."/>
            <person name="Spatafora J.W."/>
            <person name="Turgeon B.G."/>
            <person name="Yandava C."/>
            <person name="Young S."/>
            <person name="Zhou S."/>
            <person name="Zeng Q."/>
            <person name="Grigoriev I.V."/>
            <person name="Ma L.-J."/>
            <person name="Ciuffetti L.M."/>
        </authorList>
    </citation>
    <scope>NUCLEOTIDE SEQUENCE [LARGE SCALE GENOMIC DNA]</scope>
    <source>
        <strain evidence="3">Pt-1C-BFP</strain>
    </source>
</reference>
<protein>
    <submittedName>
        <fullName evidence="2">Uncharacterized protein</fullName>
    </submittedName>
</protein>
<dbReference type="HOGENOM" id="CLU_2590937_0_0_1"/>
<dbReference type="EMBL" id="DS231620">
    <property type="protein sequence ID" value="EDU49603.1"/>
    <property type="molecule type" value="Genomic_DNA"/>
</dbReference>
<dbReference type="InParanoid" id="B2W9M5"/>
<proteinExistence type="predicted"/>
<feature type="region of interest" description="Disordered" evidence="1">
    <location>
        <begin position="29"/>
        <end position="48"/>
    </location>
</feature>
<gene>
    <name evidence="2" type="ORF">PTRG_06683</name>
</gene>
<dbReference type="Proteomes" id="UP000001471">
    <property type="component" value="Unassembled WGS sequence"/>
</dbReference>
<sequence length="80" mass="8632">MAVVLSVPNRLHPEGGPWVCEPLCERLTPSGSSSYSSDSNVSPEVGAEVDSEVEAEVKSSLELAPWSLHVCVFEYVAERV</sequence>
<organism evidence="2 3">
    <name type="scientific">Pyrenophora tritici-repentis (strain Pt-1C-BFP)</name>
    <name type="common">Wheat tan spot fungus</name>
    <name type="synonym">Drechslera tritici-repentis</name>
    <dbReference type="NCBI Taxonomy" id="426418"/>
    <lineage>
        <taxon>Eukaryota</taxon>
        <taxon>Fungi</taxon>
        <taxon>Dikarya</taxon>
        <taxon>Ascomycota</taxon>
        <taxon>Pezizomycotina</taxon>
        <taxon>Dothideomycetes</taxon>
        <taxon>Pleosporomycetidae</taxon>
        <taxon>Pleosporales</taxon>
        <taxon>Pleosporineae</taxon>
        <taxon>Pleosporaceae</taxon>
        <taxon>Pyrenophora</taxon>
    </lineage>
</organism>
<evidence type="ECO:0000313" key="2">
    <source>
        <dbReference type="EMBL" id="EDU49603.1"/>
    </source>
</evidence>
<accession>B2W9M5</accession>
<feature type="compositionally biased region" description="Low complexity" evidence="1">
    <location>
        <begin position="30"/>
        <end position="42"/>
    </location>
</feature>
<name>B2W9M5_PYRTR</name>
<dbReference type="AlphaFoldDB" id="B2W9M5"/>
<evidence type="ECO:0000313" key="3">
    <source>
        <dbReference type="Proteomes" id="UP000001471"/>
    </source>
</evidence>